<dbReference type="InterPro" id="IPR025567">
    <property type="entry name" value="DUF4332"/>
</dbReference>
<sequence length="148" mass="16357">MPARQTNIRTAIASCDWPIEKLPGLSQEEQFKLQNCGIATTKTLVKQGNSPAARMALANKLQVHLQYVNKWIALADLARIPGVGTQYCGLLLHAGIASVAQLAQTPTHRLHQQIMRLQVATTQRRDLCPAIELVQQWSQQAKILLSAK</sequence>
<dbReference type="EMBL" id="CP124543">
    <property type="protein sequence ID" value="WGV24300.1"/>
    <property type="molecule type" value="Genomic_DNA"/>
</dbReference>
<accession>A0AAJ6P842</accession>
<reference evidence="2 3" key="1">
    <citation type="journal article" date="2023" name="Limnol Oceanogr Lett">
        <title>Environmental adaptations by the intertidal Antarctic cyanobacterium Halotia branconii CENA392 as revealed using long-read genome sequencing.</title>
        <authorList>
            <person name="Dextro R.B."/>
            <person name="Delbaje E."/>
            <person name="Freitas P.N.N."/>
            <person name="Geraldes V."/>
            <person name="Pinto E."/>
            <person name="Long P.F."/>
            <person name="Fiore M.F."/>
        </authorList>
    </citation>
    <scope>NUCLEOTIDE SEQUENCE [LARGE SCALE GENOMIC DNA]</scope>
    <source>
        <strain evidence="2 3">CENA392</strain>
    </source>
</reference>
<evidence type="ECO:0000313" key="2">
    <source>
        <dbReference type="EMBL" id="WGV24300.1"/>
    </source>
</evidence>
<protein>
    <submittedName>
        <fullName evidence="2">DUF4332 domain-containing protein</fullName>
    </submittedName>
</protein>
<name>A0AAJ6P842_9CYAN</name>
<dbReference type="SUPFAM" id="SSF56672">
    <property type="entry name" value="DNA/RNA polymerases"/>
    <property type="match status" value="1"/>
</dbReference>
<dbReference type="InterPro" id="IPR043502">
    <property type="entry name" value="DNA/RNA_pol_sf"/>
</dbReference>
<gene>
    <name evidence="2" type="ORF">QI031_21260</name>
</gene>
<feature type="domain" description="DUF4332" evidence="1">
    <location>
        <begin position="23"/>
        <end position="142"/>
    </location>
</feature>
<dbReference type="KEGG" id="hbq:QI031_21260"/>
<evidence type="ECO:0000259" key="1">
    <source>
        <dbReference type="Pfam" id="PF14229"/>
    </source>
</evidence>
<dbReference type="Proteomes" id="UP001223520">
    <property type="component" value="Chromosome"/>
</dbReference>
<organism evidence="2 3">
    <name type="scientific">Halotia branconii CENA392</name>
    <dbReference type="NCBI Taxonomy" id="1539056"/>
    <lineage>
        <taxon>Bacteria</taxon>
        <taxon>Bacillati</taxon>
        <taxon>Cyanobacteriota</taxon>
        <taxon>Cyanophyceae</taxon>
        <taxon>Nostocales</taxon>
        <taxon>Nodulariaceae</taxon>
        <taxon>Halotia</taxon>
    </lineage>
</organism>
<dbReference type="AlphaFoldDB" id="A0AAJ6P842"/>
<dbReference type="RefSeq" id="WP_281481624.1">
    <property type="nucleotide sequence ID" value="NZ_CP124543.1"/>
</dbReference>
<proteinExistence type="predicted"/>
<dbReference type="Pfam" id="PF14229">
    <property type="entry name" value="DUF4332"/>
    <property type="match status" value="1"/>
</dbReference>
<evidence type="ECO:0000313" key="3">
    <source>
        <dbReference type="Proteomes" id="UP001223520"/>
    </source>
</evidence>
<keyword evidence="3" id="KW-1185">Reference proteome</keyword>